<sequence>MLNVAENLKRMRIDSGTEKKQLATFFNITEGTYSRWENGTRVPDLFNLVRLSEYFGCTLEDLVLDHSDDNLVSRDLVLSYRDLADKGYNGSLAHGLIKEVLSRSTYENVPVVSHDKKIKFVYKEDVKELLSELLTELV</sequence>
<evidence type="ECO:0000256" key="1">
    <source>
        <dbReference type="ARBA" id="ARBA00023125"/>
    </source>
</evidence>
<dbReference type="EMBL" id="JBHSOJ010000032">
    <property type="protein sequence ID" value="MFC5632027.1"/>
    <property type="molecule type" value="Genomic_DNA"/>
</dbReference>
<dbReference type="Gene3D" id="1.10.260.40">
    <property type="entry name" value="lambda repressor-like DNA-binding domains"/>
    <property type="match status" value="1"/>
</dbReference>
<dbReference type="CDD" id="cd00093">
    <property type="entry name" value="HTH_XRE"/>
    <property type="match status" value="1"/>
</dbReference>
<gene>
    <name evidence="3" type="ORF">ACFPQ3_10865</name>
</gene>
<dbReference type="InterPro" id="IPR010982">
    <property type="entry name" value="Lambda_DNA-bd_dom_sf"/>
</dbReference>
<dbReference type="InterPro" id="IPR001387">
    <property type="entry name" value="Cro/C1-type_HTH"/>
</dbReference>
<dbReference type="PANTHER" id="PTHR46558:SF11">
    <property type="entry name" value="HTH-TYPE TRANSCRIPTIONAL REGULATOR XRE"/>
    <property type="match status" value="1"/>
</dbReference>
<reference evidence="4" key="1">
    <citation type="journal article" date="2019" name="Int. J. Syst. Evol. Microbiol.">
        <title>The Global Catalogue of Microorganisms (GCM) 10K type strain sequencing project: providing services to taxonomists for standard genome sequencing and annotation.</title>
        <authorList>
            <consortium name="The Broad Institute Genomics Platform"/>
            <consortium name="The Broad Institute Genome Sequencing Center for Infectious Disease"/>
            <person name="Wu L."/>
            <person name="Ma J."/>
        </authorList>
    </citation>
    <scope>NUCLEOTIDE SEQUENCE [LARGE SCALE GENOMIC DNA]</scope>
    <source>
        <strain evidence="4">DT43</strain>
    </source>
</reference>
<dbReference type="Proteomes" id="UP001596110">
    <property type="component" value="Unassembled WGS sequence"/>
</dbReference>
<evidence type="ECO:0000313" key="3">
    <source>
        <dbReference type="EMBL" id="MFC5632027.1"/>
    </source>
</evidence>
<feature type="domain" description="HTH cro/C1-type" evidence="2">
    <location>
        <begin position="8"/>
        <end position="62"/>
    </location>
</feature>
<dbReference type="RefSeq" id="WP_198039907.1">
    <property type="nucleotide sequence ID" value="NZ_JBHSOJ010000032.1"/>
</dbReference>
<evidence type="ECO:0000259" key="2">
    <source>
        <dbReference type="PROSITE" id="PS50943"/>
    </source>
</evidence>
<protein>
    <submittedName>
        <fullName evidence="3">Helix-turn-helix domain-containing protein</fullName>
    </submittedName>
</protein>
<dbReference type="PANTHER" id="PTHR46558">
    <property type="entry name" value="TRACRIPTIONAL REGULATORY PROTEIN-RELATED-RELATED"/>
    <property type="match status" value="1"/>
</dbReference>
<name>A0ABW0UHE7_9STRE</name>
<accession>A0ABW0UHE7</accession>
<comment type="caution">
    <text evidence="3">The sequence shown here is derived from an EMBL/GenBank/DDBJ whole genome shotgun (WGS) entry which is preliminary data.</text>
</comment>
<keyword evidence="1" id="KW-0238">DNA-binding</keyword>
<keyword evidence="4" id="KW-1185">Reference proteome</keyword>
<dbReference type="Pfam" id="PF01381">
    <property type="entry name" value="HTH_3"/>
    <property type="match status" value="1"/>
</dbReference>
<organism evidence="3 4">
    <name type="scientific">Streptococcus caledonicus</name>
    <dbReference type="NCBI Taxonomy" id="2614158"/>
    <lineage>
        <taxon>Bacteria</taxon>
        <taxon>Bacillati</taxon>
        <taxon>Bacillota</taxon>
        <taxon>Bacilli</taxon>
        <taxon>Lactobacillales</taxon>
        <taxon>Streptococcaceae</taxon>
        <taxon>Streptococcus</taxon>
    </lineage>
</organism>
<proteinExistence type="predicted"/>
<dbReference type="PROSITE" id="PS50943">
    <property type="entry name" value="HTH_CROC1"/>
    <property type="match status" value="1"/>
</dbReference>
<evidence type="ECO:0000313" key="4">
    <source>
        <dbReference type="Proteomes" id="UP001596110"/>
    </source>
</evidence>
<dbReference type="SUPFAM" id="SSF47413">
    <property type="entry name" value="lambda repressor-like DNA-binding domains"/>
    <property type="match status" value="1"/>
</dbReference>
<dbReference type="SMART" id="SM00530">
    <property type="entry name" value="HTH_XRE"/>
    <property type="match status" value="1"/>
</dbReference>